<dbReference type="Proteomes" id="UP001218579">
    <property type="component" value="Unassembled WGS sequence"/>
</dbReference>
<dbReference type="EMBL" id="JAQQKV010000002">
    <property type="protein sequence ID" value="MDC7676745.1"/>
    <property type="molecule type" value="Genomic_DNA"/>
</dbReference>
<comment type="caution">
    <text evidence="2">The sequence shown here is derived from an EMBL/GenBank/DDBJ whole genome shotgun (WGS) entry which is preliminary data.</text>
</comment>
<keyword evidence="1" id="KW-0732">Signal</keyword>
<accession>A0ABT5HKG6</accession>
<name>A0ABT5HKG6_9CAUL</name>
<evidence type="ECO:0000313" key="3">
    <source>
        <dbReference type="Proteomes" id="UP001218579"/>
    </source>
</evidence>
<evidence type="ECO:0000256" key="1">
    <source>
        <dbReference type="SAM" id="SignalP"/>
    </source>
</evidence>
<proteinExistence type="predicted"/>
<feature type="signal peptide" evidence="1">
    <location>
        <begin position="1"/>
        <end position="21"/>
    </location>
</feature>
<gene>
    <name evidence="2" type="ORF">PQU98_11425</name>
</gene>
<organism evidence="2 3">
    <name type="scientific">Asticcacaulis machinosus</name>
    <dbReference type="NCBI Taxonomy" id="2984211"/>
    <lineage>
        <taxon>Bacteria</taxon>
        <taxon>Pseudomonadati</taxon>
        <taxon>Pseudomonadota</taxon>
        <taxon>Alphaproteobacteria</taxon>
        <taxon>Caulobacterales</taxon>
        <taxon>Caulobacteraceae</taxon>
        <taxon>Asticcacaulis</taxon>
    </lineage>
</organism>
<protein>
    <submittedName>
        <fullName evidence="2">Uncharacterized protein</fullName>
    </submittedName>
</protein>
<keyword evidence="3" id="KW-1185">Reference proteome</keyword>
<sequence length="271" mass="30063">MKLFSYVFLLVILLVPQTSYAQFKIKPPKSGTGVVVIELIQPEKMTIEEIKKGLANEPYSSNPKKLQEKALKEWKKINQPDYGLLIAYLDVPTKSYEVVDKVWGAAYGRGAGLISSLPLYRDDISGRQWYIGEVPAGDALVYGLNVQMAWQVRFDNGAAHFVVPDGGFIYIGAIDGALNRQRVFSASEGGVLPESLKLYDRSVAICSQKIEGYSDPSHETSSRIAAQNYIRRMLDADINVQPAVIDIVPFKAKISNGWTNDATHECLKSTE</sequence>
<evidence type="ECO:0000313" key="2">
    <source>
        <dbReference type="EMBL" id="MDC7676745.1"/>
    </source>
</evidence>
<feature type="chain" id="PRO_5045840429" evidence="1">
    <location>
        <begin position="22"/>
        <end position="271"/>
    </location>
</feature>
<reference evidence="2 3" key="1">
    <citation type="submission" date="2023-01" db="EMBL/GenBank/DDBJ databases">
        <title>Novel species of the genus Asticcacaulis isolated from rivers.</title>
        <authorList>
            <person name="Lu H."/>
        </authorList>
    </citation>
    <scope>NUCLEOTIDE SEQUENCE [LARGE SCALE GENOMIC DNA]</scope>
    <source>
        <strain evidence="2 3">LKC15W</strain>
    </source>
</reference>
<dbReference type="RefSeq" id="WP_272745071.1">
    <property type="nucleotide sequence ID" value="NZ_JAQQKV010000002.1"/>
</dbReference>